<evidence type="ECO:0000259" key="13">
    <source>
        <dbReference type="PROSITE" id="PS50198"/>
    </source>
</evidence>
<evidence type="ECO:0000256" key="6">
    <source>
        <dbReference type="ARBA" id="ARBA00023136"/>
    </source>
</evidence>
<dbReference type="PROSITE" id="PS01096">
    <property type="entry name" value="PPIC_PPIASE_1"/>
    <property type="match status" value="1"/>
</dbReference>
<dbReference type="EMBL" id="RFFM01000005">
    <property type="protein sequence ID" value="RMH88462.1"/>
    <property type="molecule type" value="Genomic_DNA"/>
</dbReference>
<feature type="transmembrane region" description="Helical" evidence="12">
    <location>
        <begin position="12"/>
        <end position="34"/>
    </location>
</feature>
<evidence type="ECO:0000256" key="4">
    <source>
        <dbReference type="ARBA" id="ARBA00022692"/>
    </source>
</evidence>
<feature type="domain" description="PpiC" evidence="13">
    <location>
        <begin position="262"/>
        <end position="360"/>
    </location>
</feature>
<keyword evidence="2" id="KW-1003">Cell membrane</keyword>
<name>A0A3M2HNG3_9GAMM</name>
<dbReference type="Pfam" id="PF00639">
    <property type="entry name" value="Rotamase"/>
    <property type="match status" value="1"/>
</dbReference>
<evidence type="ECO:0000256" key="1">
    <source>
        <dbReference type="ARBA" id="ARBA00004382"/>
    </source>
</evidence>
<dbReference type="PANTHER" id="PTHR47529">
    <property type="entry name" value="PEPTIDYL-PROLYL CIS-TRANS ISOMERASE D"/>
    <property type="match status" value="1"/>
</dbReference>
<keyword evidence="3" id="KW-0997">Cell inner membrane</keyword>
<dbReference type="GO" id="GO:0003755">
    <property type="term" value="F:peptidyl-prolyl cis-trans isomerase activity"/>
    <property type="evidence" value="ECO:0007669"/>
    <property type="project" value="UniProtKB-KW"/>
</dbReference>
<keyword evidence="4 12" id="KW-0812">Transmembrane</keyword>
<dbReference type="InterPro" id="IPR000297">
    <property type="entry name" value="PPIase_PpiC"/>
</dbReference>
<protein>
    <recommendedName>
        <fullName evidence="9">Periplasmic chaperone PpiD</fullName>
    </recommendedName>
    <alternativeName>
        <fullName evidence="10">Periplasmic folding chaperone</fullName>
    </alternativeName>
</protein>
<dbReference type="OrthoDB" id="9812372at2"/>
<evidence type="ECO:0000256" key="12">
    <source>
        <dbReference type="SAM" id="Phobius"/>
    </source>
</evidence>
<evidence type="ECO:0000256" key="10">
    <source>
        <dbReference type="ARBA" id="ARBA00042775"/>
    </source>
</evidence>
<comment type="similarity">
    <text evidence="8">Belongs to the PpiD chaperone family.</text>
</comment>
<dbReference type="InterPro" id="IPR046357">
    <property type="entry name" value="PPIase_dom_sf"/>
</dbReference>
<dbReference type="SUPFAM" id="SSF109998">
    <property type="entry name" value="Triger factor/SurA peptide-binding domain-like"/>
    <property type="match status" value="1"/>
</dbReference>
<comment type="subcellular location">
    <subcellularLocation>
        <location evidence="1">Cell inner membrane</location>
        <topology evidence="1">Single-pass type II membrane protein</topology>
        <orientation evidence="1">Periplasmic side</orientation>
    </subcellularLocation>
</comment>
<evidence type="ECO:0000313" key="15">
    <source>
        <dbReference type="Proteomes" id="UP000269774"/>
    </source>
</evidence>
<evidence type="ECO:0000256" key="8">
    <source>
        <dbReference type="ARBA" id="ARBA00038408"/>
    </source>
</evidence>
<dbReference type="AlphaFoldDB" id="A0A3M2HNG3"/>
<sequence>MLQNIRDNSQGWIAKTIIGIIIMLLALTGFDAIFNAASNSRNAAEVNGEEISLDELNQAMNMQRRQLAQQLGGNFDPSMLDDKLVRESSLRALIDRALLLQGARDADFAFSESALDQLILQTPEFSVDGAFNAARFDQVIQQMGYTRLQFRELMRQEMLIGQLRAGISGSGFVTDEQIEAFARLEQQTRDFATISIPADTAAVEVSDEDARQYYEQNTDRYRSQEQVVLEYVELKKESFFDQVEVSDEEVNDLYQQRIANLAQQRRAAHILIEADDASDNDARAKIDEVAKRLNAGEDFAALAKELSEDPGSSNEGGDLGFAGPGVYDPAFEEALYALQDGQVSEPVRSDFGWHLIKLLGVQSPEVPSLDSLKPELVRELKAQQVEQRFVEASKQLEDTAFESSDLAQPAQELGLSVQTTDAFGREGGAGVAANRQVIQAAFSEEVLVDGANSGVIELDPDTAVAVRVKQHLQPEVLPFDEVKGAIVAQLQRSKAADQAQQASEQMIATLRDGGEASGQWQPVEAASRDQEGVDPEVLQQVFRMPKPETNDKPTYGSVRLPSGDYVVVRLSGVSEPQSALSEEDKQNYRRFLASRSGQQDFAAYRQMLHSDAKIETF</sequence>
<reference evidence="14 15" key="1">
    <citation type="submission" date="2018-10" db="EMBL/GenBank/DDBJ databases">
        <title>Pseudomonas zhaodongensis NEAU-ST5-21(T) genome.</title>
        <authorList>
            <person name="Peng J."/>
            <person name="Liu Z.-P."/>
        </authorList>
    </citation>
    <scope>NUCLEOTIDE SEQUENCE [LARGE SCALE GENOMIC DNA]</scope>
    <source>
        <strain evidence="14 15">NEAU-ST5-21</strain>
    </source>
</reference>
<keyword evidence="5 12" id="KW-1133">Transmembrane helix</keyword>
<evidence type="ECO:0000256" key="5">
    <source>
        <dbReference type="ARBA" id="ARBA00022989"/>
    </source>
</evidence>
<evidence type="ECO:0000256" key="7">
    <source>
        <dbReference type="ARBA" id="ARBA00023186"/>
    </source>
</evidence>
<proteinExistence type="inferred from homology"/>
<keyword evidence="7" id="KW-0143">Chaperone</keyword>
<dbReference type="RefSeq" id="WP_122167536.1">
    <property type="nucleotide sequence ID" value="NZ_JAMOIB010000009.1"/>
</dbReference>
<comment type="caution">
    <text evidence="14">The sequence shown here is derived from an EMBL/GenBank/DDBJ whole genome shotgun (WGS) entry which is preliminary data.</text>
</comment>
<evidence type="ECO:0000256" key="3">
    <source>
        <dbReference type="ARBA" id="ARBA00022519"/>
    </source>
</evidence>
<dbReference type="Gene3D" id="3.10.50.40">
    <property type="match status" value="1"/>
</dbReference>
<keyword evidence="6 12" id="KW-0472">Membrane</keyword>
<dbReference type="PROSITE" id="PS50198">
    <property type="entry name" value="PPIC_PPIASE_2"/>
    <property type="match status" value="1"/>
</dbReference>
<evidence type="ECO:0000313" key="14">
    <source>
        <dbReference type="EMBL" id="RMH88462.1"/>
    </source>
</evidence>
<dbReference type="PANTHER" id="PTHR47529:SF1">
    <property type="entry name" value="PERIPLASMIC CHAPERONE PPID"/>
    <property type="match status" value="1"/>
</dbReference>
<evidence type="ECO:0000256" key="11">
    <source>
        <dbReference type="PROSITE-ProRule" id="PRU00278"/>
    </source>
</evidence>
<dbReference type="Proteomes" id="UP000269774">
    <property type="component" value="Unassembled WGS sequence"/>
</dbReference>
<dbReference type="Gene3D" id="1.10.4030.10">
    <property type="entry name" value="Porin chaperone SurA, peptide-binding domain"/>
    <property type="match status" value="1"/>
</dbReference>
<evidence type="ECO:0000256" key="2">
    <source>
        <dbReference type="ARBA" id="ARBA00022475"/>
    </source>
</evidence>
<dbReference type="InterPro" id="IPR027304">
    <property type="entry name" value="Trigger_fact/SurA_dom_sf"/>
</dbReference>
<dbReference type="InterPro" id="IPR052029">
    <property type="entry name" value="PpiD_chaperone"/>
</dbReference>
<keyword evidence="11" id="KW-0697">Rotamase</keyword>
<organism evidence="14 15">
    <name type="scientific">Stutzerimonas zhaodongensis</name>
    <dbReference type="NCBI Taxonomy" id="1176257"/>
    <lineage>
        <taxon>Bacteria</taxon>
        <taxon>Pseudomonadati</taxon>
        <taxon>Pseudomonadota</taxon>
        <taxon>Gammaproteobacteria</taxon>
        <taxon>Pseudomonadales</taxon>
        <taxon>Pseudomonadaceae</taxon>
        <taxon>Stutzerimonas</taxon>
    </lineage>
</organism>
<keyword evidence="15" id="KW-1185">Reference proteome</keyword>
<gene>
    <name evidence="14" type="ORF">EA797_17485</name>
</gene>
<keyword evidence="11 14" id="KW-0413">Isomerase</keyword>
<dbReference type="InterPro" id="IPR023058">
    <property type="entry name" value="PPIase_PpiC_CS"/>
</dbReference>
<accession>A0A3M2HNG3</accession>
<dbReference type="Pfam" id="PF13624">
    <property type="entry name" value="SurA_N_3"/>
    <property type="match status" value="1"/>
</dbReference>
<evidence type="ECO:0000256" key="9">
    <source>
        <dbReference type="ARBA" id="ARBA00040743"/>
    </source>
</evidence>
<dbReference type="GO" id="GO:0005886">
    <property type="term" value="C:plasma membrane"/>
    <property type="evidence" value="ECO:0007669"/>
    <property type="project" value="UniProtKB-SubCell"/>
</dbReference>
<dbReference type="SUPFAM" id="SSF54534">
    <property type="entry name" value="FKBP-like"/>
    <property type="match status" value="1"/>
</dbReference>